<evidence type="ECO:0000313" key="7">
    <source>
        <dbReference type="Proteomes" id="UP000232003"/>
    </source>
</evidence>
<keyword evidence="4" id="KW-0472">Membrane</keyword>
<dbReference type="InterPro" id="IPR005804">
    <property type="entry name" value="FA_desaturase_dom"/>
</dbReference>
<evidence type="ECO:0000256" key="4">
    <source>
        <dbReference type="SAM" id="Phobius"/>
    </source>
</evidence>
<protein>
    <submittedName>
        <fullName evidence="6">Fatty acid desaturase</fullName>
    </submittedName>
</protein>
<evidence type="ECO:0000259" key="5">
    <source>
        <dbReference type="Pfam" id="PF00487"/>
    </source>
</evidence>
<dbReference type="Proteomes" id="UP000232003">
    <property type="component" value="Chromosome"/>
</dbReference>
<evidence type="ECO:0000313" key="6">
    <source>
        <dbReference type="EMBL" id="AUB42541.1"/>
    </source>
</evidence>
<accession>A0A2K8T4E8</accession>
<feature type="transmembrane region" description="Helical" evidence="4">
    <location>
        <begin position="64"/>
        <end position="83"/>
    </location>
</feature>
<dbReference type="RefSeq" id="WP_100902519.1">
    <property type="nucleotide sequence ID" value="NZ_CAWNNC010000001.1"/>
</dbReference>
<feature type="transmembrane region" description="Helical" evidence="4">
    <location>
        <begin position="209"/>
        <end position="230"/>
    </location>
</feature>
<organism evidence="6 7">
    <name type="scientific">Nostoc flagelliforme CCNUN1</name>
    <dbReference type="NCBI Taxonomy" id="2038116"/>
    <lineage>
        <taxon>Bacteria</taxon>
        <taxon>Bacillati</taxon>
        <taxon>Cyanobacteriota</taxon>
        <taxon>Cyanophyceae</taxon>
        <taxon>Nostocales</taxon>
        <taxon>Nostocaceae</taxon>
        <taxon>Nostoc</taxon>
    </lineage>
</organism>
<keyword evidence="7" id="KW-1185">Reference proteome</keyword>
<feature type="transmembrane region" description="Helical" evidence="4">
    <location>
        <begin position="236"/>
        <end position="255"/>
    </location>
</feature>
<dbReference type="GO" id="GO:0016717">
    <property type="term" value="F:oxidoreductase activity, acting on paired donors, with oxidation of a pair of donors resulting in the reduction of molecular oxygen to two molecules of water"/>
    <property type="evidence" value="ECO:0007669"/>
    <property type="project" value="TreeGrafter"/>
</dbReference>
<keyword evidence="4" id="KW-1133">Transmembrane helix</keyword>
<dbReference type="OrthoDB" id="9792534at2"/>
<sequence>MKVSTDQTLIHQKIYAKELRSLIPPEAFIPDPSKLVILFINLTILILGWMIAARLDCWSPSLLWLYLPLSIIMGNSVVALLFSTHDLMHGSVIKNARLTYIISFLGLTMLWMPPTLWKAVHNRVHHNHTNDLGDPDRNYLYEQSSTWGKWIQDLFVPSSEVNPIWFTVGLTSAWGVHTFRNLTSVLFFNRESVDYVPAAFTVSAKDRRAIAGELLMMIIIHLSILAYLGFEPLKLILGYFLPIGIGYGGIIFYIYTNHLLCRMTSVNDPLINSMSLRVYKIFDLLHLNFSHHTEHHIFPGMNSDYYFIVRDLLETHYSEQFNLLDAGEAWNLLLQTPRHYKDENTLTDWSGKKSVPCSTSDNSKS</sequence>
<proteinExistence type="inferred from homology"/>
<reference evidence="6 7" key="1">
    <citation type="submission" date="2017-11" db="EMBL/GenBank/DDBJ databases">
        <title>Complete genome of a free-living desiccation-tolerant cyanobacterium and its photosynthetic adaptation to extreme terrestrial habitat.</title>
        <authorList>
            <person name="Shang J."/>
        </authorList>
    </citation>
    <scope>NUCLEOTIDE SEQUENCE [LARGE SCALE GENOMIC DNA]</scope>
    <source>
        <strain evidence="6 7">CCNUN1</strain>
    </source>
</reference>
<keyword evidence="4" id="KW-0812">Transmembrane</keyword>
<comment type="cofactor">
    <cofactor evidence="1">
        <name>Fe(2+)</name>
        <dbReference type="ChEBI" id="CHEBI:29033"/>
    </cofactor>
</comment>
<dbReference type="Pfam" id="PF00487">
    <property type="entry name" value="FA_desaturase"/>
    <property type="match status" value="1"/>
</dbReference>
<dbReference type="KEGG" id="nfl:COO91_08683"/>
<feature type="transmembrane region" description="Helical" evidence="4">
    <location>
        <begin position="35"/>
        <end position="52"/>
    </location>
</feature>
<dbReference type="InterPro" id="IPR012171">
    <property type="entry name" value="Fatty_acid_desaturase"/>
</dbReference>
<name>A0A2K8T4E8_9NOSO</name>
<keyword evidence="3" id="KW-0408">Iron</keyword>
<evidence type="ECO:0000256" key="3">
    <source>
        <dbReference type="ARBA" id="ARBA00023004"/>
    </source>
</evidence>
<dbReference type="PANTHER" id="PTHR19353">
    <property type="entry name" value="FATTY ACID DESATURASE 2"/>
    <property type="match status" value="1"/>
</dbReference>
<dbReference type="EMBL" id="CP024785">
    <property type="protein sequence ID" value="AUB42541.1"/>
    <property type="molecule type" value="Genomic_DNA"/>
</dbReference>
<feature type="transmembrane region" description="Helical" evidence="4">
    <location>
        <begin position="95"/>
        <end position="112"/>
    </location>
</feature>
<evidence type="ECO:0000256" key="1">
    <source>
        <dbReference type="ARBA" id="ARBA00001954"/>
    </source>
</evidence>
<gene>
    <name evidence="6" type="ORF">COO91_08683</name>
</gene>
<comment type="similarity">
    <text evidence="2">Belongs to the fatty acid desaturase type 2 family.</text>
</comment>
<dbReference type="AlphaFoldDB" id="A0A2K8T4E8"/>
<dbReference type="GO" id="GO:0008610">
    <property type="term" value="P:lipid biosynthetic process"/>
    <property type="evidence" value="ECO:0007669"/>
    <property type="project" value="UniProtKB-ARBA"/>
</dbReference>
<evidence type="ECO:0000256" key="2">
    <source>
        <dbReference type="ARBA" id="ARBA00008749"/>
    </source>
</evidence>
<dbReference type="GO" id="GO:0016020">
    <property type="term" value="C:membrane"/>
    <property type="evidence" value="ECO:0007669"/>
    <property type="project" value="TreeGrafter"/>
</dbReference>
<dbReference type="PANTHER" id="PTHR19353:SF19">
    <property type="entry name" value="DELTA(5) FATTY ACID DESATURASE C-RELATED"/>
    <property type="match status" value="1"/>
</dbReference>
<feature type="domain" description="Fatty acid desaturase" evidence="5">
    <location>
        <begin position="63"/>
        <end position="303"/>
    </location>
</feature>